<accession>A0A1X0AHL9</accession>
<name>A0A1X0AHL9_9MYCO</name>
<gene>
    <name evidence="1" type="ORF">BST13_27555</name>
</gene>
<reference evidence="1 2" key="1">
    <citation type="submission" date="2017-02" db="EMBL/GenBank/DDBJ databases">
        <title>The new phylogeny of genus Mycobacterium.</title>
        <authorList>
            <person name="Tortoli E."/>
            <person name="Trovato A."/>
            <person name="Cirillo D.M."/>
        </authorList>
    </citation>
    <scope>NUCLEOTIDE SEQUENCE [LARGE SCALE GENOMIC DNA]</scope>
    <source>
        <strain evidence="1 2">RW6</strain>
    </source>
</reference>
<keyword evidence="2" id="KW-1185">Reference proteome</keyword>
<dbReference type="STRING" id="1927124.BST13_27555"/>
<organism evidence="1 2">
    <name type="scientific">Mycobacterium aquaticum</name>
    <dbReference type="NCBI Taxonomy" id="1927124"/>
    <lineage>
        <taxon>Bacteria</taxon>
        <taxon>Bacillati</taxon>
        <taxon>Actinomycetota</taxon>
        <taxon>Actinomycetes</taxon>
        <taxon>Mycobacteriales</taxon>
        <taxon>Mycobacteriaceae</taxon>
        <taxon>Mycobacterium</taxon>
    </lineage>
</organism>
<evidence type="ECO:0000313" key="1">
    <source>
        <dbReference type="EMBL" id="ORA29338.1"/>
    </source>
</evidence>
<proteinExistence type="predicted"/>
<comment type="caution">
    <text evidence="1">The sequence shown here is derived from an EMBL/GenBank/DDBJ whole genome shotgun (WGS) entry which is preliminary data.</text>
</comment>
<protein>
    <submittedName>
        <fullName evidence="1">Uncharacterized protein</fullName>
    </submittedName>
</protein>
<dbReference type="Proteomes" id="UP000192448">
    <property type="component" value="Unassembled WGS sequence"/>
</dbReference>
<evidence type="ECO:0000313" key="2">
    <source>
        <dbReference type="Proteomes" id="UP000192448"/>
    </source>
</evidence>
<sequence length="60" mass="6438">MEVSLQSLERGVDETRQHLWGGEAADQFTASVVDELIEARALLDEIRATVAAPPWGCAAG</sequence>
<dbReference type="AlphaFoldDB" id="A0A1X0AHL9"/>
<dbReference type="EMBL" id="MVHF01000036">
    <property type="protein sequence ID" value="ORA29338.1"/>
    <property type="molecule type" value="Genomic_DNA"/>
</dbReference>